<evidence type="ECO:0000313" key="8">
    <source>
        <dbReference type="EMBL" id="SFN44817.1"/>
    </source>
</evidence>
<keyword evidence="6" id="KW-0067">ATP-binding</keyword>
<dbReference type="PANTHER" id="PTHR11815:SF10">
    <property type="entry name" value="SUCCINATE--COA LIGASE [GDP-FORMING] SUBUNIT BETA, MITOCHONDRIAL"/>
    <property type="match status" value="1"/>
</dbReference>
<dbReference type="InterPro" id="IPR013815">
    <property type="entry name" value="ATP_grasp_subdomain_1"/>
</dbReference>
<reference evidence="9" key="1">
    <citation type="submission" date="2016-10" db="EMBL/GenBank/DDBJ databases">
        <authorList>
            <person name="Varghese N."/>
            <person name="Submissions S."/>
        </authorList>
    </citation>
    <scope>NUCLEOTIDE SEQUENCE [LARGE SCALE GENOMIC DNA]</scope>
    <source>
        <strain evidence="9">DSM 28463</strain>
    </source>
</reference>
<dbReference type="Pfam" id="PF08442">
    <property type="entry name" value="ATP-grasp_2"/>
    <property type="match status" value="1"/>
</dbReference>
<dbReference type="GO" id="GO:0046872">
    <property type="term" value="F:metal ion binding"/>
    <property type="evidence" value="ECO:0007669"/>
    <property type="project" value="UniProtKB-KW"/>
</dbReference>
<evidence type="ECO:0000256" key="2">
    <source>
        <dbReference type="ARBA" id="ARBA00022598"/>
    </source>
</evidence>
<protein>
    <submittedName>
        <fullName evidence="8">Succinyl-CoA synthetase beta subunit</fullName>
    </submittedName>
</protein>
<evidence type="ECO:0000313" key="9">
    <source>
        <dbReference type="Proteomes" id="UP000198599"/>
    </source>
</evidence>
<dbReference type="GO" id="GO:0006099">
    <property type="term" value="P:tricarboxylic acid cycle"/>
    <property type="evidence" value="ECO:0007669"/>
    <property type="project" value="UniProtKB-KW"/>
</dbReference>
<feature type="domain" description="ATP-grasp" evidence="7">
    <location>
        <begin position="9"/>
        <end position="225"/>
    </location>
</feature>
<dbReference type="RefSeq" id="WP_092834101.1">
    <property type="nucleotide sequence ID" value="NZ_FOVP01000002.1"/>
</dbReference>
<dbReference type="InterPro" id="IPR005811">
    <property type="entry name" value="SUCC_ACL_C"/>
</dbReference>
<dbReference type="AlphaFoldDB" id="A0A1I4Z3R4"/>
<dbReference type="PANTHER" id="PTHR11815">
    <property type="entry name" value="SUCCINYL-COA SYNTHETASE BETA CHAIN"/>
    <property type="match status" value="1"/>
</dbReference>
<evidence type="ECO:0000256" key="6">
    <source>
        <dbReference type="PROSITE-ProRule" id="PRU00409"/>
    </source>
</evidence>
<name>A0A1I4Z3R4_9RHOB</name>
<keyword evidence="5" id="KW-0460">Magnesium</keyword>
<keyword evidence="9" id="KW-1185">Reference proteome</keyword>
<dbReference type="SUPFAM" id="SSF56059">
    <property type="entry name" value="Glutathione synthetase ATP-binding domain-like"/>
    <property type="match status" value="1"/>
</dbReference>
<gene>
    <name evidence="8" type="ORF">SAMN04487859_102267</name>
</gene>
<keyword evidence="1" id="KW-0816">Tricarboxylic acid cycle</keyword>
<dbReference type="InterPro" id="IPR005809">
    <property type="entry name" value="Succ_CoA_ligase-like_bsu"/>
</dbReference>
<dbReference type="GO" id="GO:0042709">
    <property type="term" value="C:succinate-CoA ligase complex"/>
    <property type="evidence" value="ECO:0007669"/>
    <property type="project" value="TreeGrafter"/>
</dbReference>
<dbReference type="GO" id="GO:0006104">
    <property type="term" value="P:succinyl-CoA metabolic process"/>
    <property type="evidence" value="ECO:0007669"/>
    <property type="project" value="TreeGrafter"/>
</dbReference>
<dbReference type="Proteomes" id="UP000198599">
    <property type="component" value="Unassembled WGS sequence"/>
</dbReference>
<dbReference type="Gene3D" id="3.30.470.20">
    <property type="entry name" value="ATP-grasp fold, B domain"/>
    <property type="match status" value="1"/>
</dbReference>
<dbReference type="SUPFAM" id="SSF52210">
    <property type="entry name" value="Succinyl-CoA synthetase domains"/>
    <property type="match status" value="1"/>
</dbReference>
<dbReference type="Pfam" id="PF00549">
    <property type="entry name" value="Ligase_CoA"/>
    <property type="match status" value="1"/>
</dbReference>
<evidence type="ECO:0000256" key="5">
    <source>
        <dbReference type="ARBA" id="ARBA00022842"/>
    </source>
</evidence>
<dbReference type="PIRSF" id="PIRSF001554">
    <property type="entry name" value="SucCS_beta"/>
    <property type="match status" value="1"/>
</dbReference>
<dbReference type="FunFam" id="3.30.1490.20:FF:000002">
    <property type="entry name" value="Succinate--CoA ligase [ADP-forming] subunit beta"/>
    <property type="match status" value="1"/>
</dbReference>
<dbReference type="OrthoDB" id="9802602at2"/>
<accession>A0A1I4Z3R4</accession>
<dbReference type="Gene3D" id="3.30.1490.20">
    <property type="entry name" value="ATP-grasp fold, A domain"/>
    <property type="match status" value="1"/>
</dbReference>
<dbReference type="InterPro" id="IPR011761">
    <property type="entry name" value="ATP-grasp"/>
</dbReference>
<dbReference type="GO" id="GO:0004775">
    <property type="term" value="F:succinate-CoA ligase (ADP-forming) activity"/>
    <property type="evidence" value="ECO:0007669"/>
    <property type="project" value="TreeGrafter"/>
</dbReference>
<dbReference type="STRING" id="1005928.SAMN04487859_102267"/>
<evidence type="ECO:0000256" key="4">
    <source>
        <dbReference type="ARBA" id="ARBA00022741"/>
    </source>
</evidence>
<dbReference type="EMBL" id="FOVP01000002">
    <property type="protein sequence ID" value="SFN44817.1"/>
    <property type="molecule type" value="Genomic_DNA"/>
</dbReference>
<evidence type="ECO:0000256" key="3">
    <source>
        <dbReference type="ARBA" id="ARBA00022723"/>
    </source>
</evidence>
<keyword evidence="3" id="KW-0479">Metal-binding</keyword>
<organism evidence="8 9">
    <name type="scientific">Roseovarius lutimaris</name>
    <dbReference type="NCBI Taxonomy" id="1005928"/>
    <lineage>
        <taxon>Bacteria</taxon>
        <taxon>Pseudomonadati</taxon>
        <taxon>Pseudomonadota</taxon>
        <taxon>Alphaproteobacteria</taxon>
        <taxon>Rhodobacterales</taxon>
        <taxon>Roseobacteraceae</taxon>
        <taxon>Roseovarius</taxon>
    </lineage>
</organism>
<dbReference type="InterPro" id="IPR013650">
    <property type="entry name" value="ATP-grasp_succ-CoA_synth-type"/>
</dbReference>
<keyword evidence="2" id="KW-0436">Ligase</keyword>
<dbReference type="InterPro" id="IPR016102">
    <property type="entry name" value="Succinyl-CoA_synth-like"/>
</dbReference>
<sequence>MMLSENQSKELLCQYGVLIPEGRLAHTPEQAEKLCKDIKARKYVVKAQIAAGGRGLAGGIKFAATPSAVANEARTLLNSKLVTEQTAAAGETVHSVYVEAAIDIAKNYYIAISFDPNSGQPILLASAAGGVEFEQLARMDENAVKTYLFDDKPETRDELIAFLKGVGIEGPEAVETICNAHEAFCENDLTLVEINPFVRTADGKWMAIDAKIALDRNASFRRPEFDSMVEDLGMSSSETEAQKSNINLVKLTGDIGVVANGAGLGLATNDMITDAGGKPANFMDIRTTARSFDVARGVELLLSDPTVKVILLNIHGGGMTAADTVAEGVNFAYSRAARKLPVVAHISGHNAEWGINILRDRQVPVEIFDTMSGAINRVVEIASSGRTG</sequence>
<evidence type="ECO:0000256" key="1">
    <source>
        <dbReference type="ARBA" id="ARBA00022532"/>
    </source>
</evidence>
<evidence type="ECO:0000259" key="7">
    <source>
        <dbReference type="PROSITE" id="PS50975"/>
    </source>
</evidence>
<dbReference type="PROSITE" id="PS50975">
    <property type="entry name" value="ATP_GRASP"/>
    <property type="match status" value="1"/>
</dbReference>
<dbReference type="GO" id="GO:0005524">
    <property type="term" value="F:ATP binding"/>
    <property type="evidence" value="ECO:0007669"/>
    <property type="project" value="UniProtKB-UniRule"/>
</dbReference>
<proteinExistence type="predicted"/>
<keyword evidence="4 6" id="KW-0547">Nucleotide-binding</keyword>
<dbReference type="Gene3D" id="3.40.50.261">
    <property type="entry name" value="Succinyl-CoA synthetase domains"/>
    <property type="match status" value="1"/>
</dbReference>